<dbReference type="RefSeq" id="WP_290364186.1">
    <property type="nucleotide sequence ID" value="NZ_JAUFQU010000001.1"/>
</dbReference>
<proteinExistence type="predicted"/>
<dbReference type="InterPro" id="IPR058512">
    <property type="entry name" value="DUF8199"/>
</dbReference>
<comment type="caution">
    <text evidence="2">The sequence shown here is derived from an EMBL/GenBank/DDBJ whole genome shotgun (WGS) entry which is preliminary data.</text>
</comment>
<reference evidence="3" key="1">
    <citation type="journal article" date="2019" name="Int. J. Syst. Evol. Microbiol.">
        <title>The Global Catalogue of Microorganisms (GCM) 10K type strain sequencing project: providing services to taxonomists for standard genome sequencing and annotation.</title>
        <authorList>
            <consortium name="The Broad Institute Genomics Platform"/>
            <consortium name="The Broad Institute Genome Sequencing Center for Infectious Disease"/>
            <person name="Wu L."/>
            <person name="Ma J."/>
        </authorList>
    </citation>
    <scope>NUCLEOTIDE SEQUENCE [LARGE SCALE GENOMIC DNA]</scope>
    <source>
        <strain evidence="3">CECT 7184</strain>
    </source>
</reference>
<feature type="signal peptide" evidence="1">
    <location>
        <begin position="1"/>
        <end position="23"/>
    </location>
</feature>
<evidence type="ECO:0000313" key="3">
    <source>
        <dbReference type="Proteomes" id="UP001242368"/>
    </source>
</evidence>
<name>A0ABT8CVQ6_9FLAO</name>
<evidence type="ECO:0000313" key="2">
    <source>
        <dbReference type="EMBL" id="MDN3708315.1"/>
    </source>
</evidence>
<organism evidence="2 3">
    <name type="scientific">Paenimyroides ceti</name>
    <dbReference type="NCBI Taxonomy" id="395087"/>
    <lineage>
        <taxon>Bacteria</taxon>
        <taxon>Pseudomonadati</taxon>
        <taxon>Bacteroidota</taxon>
        <taxon>Flavobacteriia</taxon>
        <taxon>Flavobacteriales</taxon>
        <taxon>Flavobacteriaceae</taxon>
        <taxon>Paenimyroides</taxon>
    </lineage>
</organism>
<keyword evidence="1" id="KW-0732">Signal</keyword>
<protein>
    <submittedName>
        <fullName evidence="2">Uncharacterized protein</fullName>
    </submittedName>
</protein>
<sequence>MYFKKQIAFLLAAFLLFSNVGLAVNMHYCQGKIETVTLSYHFASSPKDHEQDSHSCCKEKPQKEQKKKNCCSDEIVKKVGDQVIVKVLNFHVDAYVPSGYSSFFFNVTATEFIPQNTFTAFYIDKNAPPLFKLYQQFLLYA</sequence>
<dbReference type="Proteomes" id="UP001242368">
    <property type="component" value="Unassembled WGS sequence"/>
</dbReference>
<feature type="chain" id="PRO_5046280059" evidence="1">
    <location>
        <begin position="24"/>
        <end position="141"/>
    </location>
</feature>
<dbReference type="EMBL" id="JAUFQU010000001">
    <property type="protein sequence ID" value="MDN3708315.1"/>
    <property type="molecule type" value="Genomic_DNA"/>
</dbReference>
<dbReference type="NCBIfam" id="NF047658">
    <property type="entry name" value="HYC_CC_PP"/>
    <property type="match status" value="1"/>
</dbReference>
<dbReference type="Pfam" id="PF26622">
    <property type="entry name" value="DUF8199"/>
    <property type="match status" value="1"/>
</dbReference>
<gene>
    <name evidence="2" type="ORF">QW060_14520</name>
</gene>
<evidence type="ECO:0000256" key="1">
    <source>
        <dbReference type="SAM" id="SignalP"/>
    </source>
</evidence>
<dbReference type="InterPro" id="IPR058060">
    <property type="entry name" value="HYC_CC_PP"/>
</dbReference>
<accession>A0ABT8CVQ6</accession>
<keyword evidence="3" id="KW-1185">Reference proteome</keyword>